<protein>
    <submittedName>
        <fullName evidence="1">Uncharacterized protein</fullName>
    </submittedName>
</protein>
<keyword evidence="2" id="KW-1185">Reference proteome</keyword>
<sequence>MRATVSRLLAVEFNLSDLLIDMIEEIQYEVKINYNLNRLPFCL</sequence>
<dbReference type="EMBL" id="JAEFBJ010000008">
    <property type="protein sequence ID" value="KAG7581793.1"/>
    <property type="molecule type" value="Genomic_DNA"/>
</dbReference>
<proteinExistence type="predicted"/>
<reference evidence="1 2" key="1">
    <citation type="submission" date="2020-12" db="EMBL/GenBank/DDBJ databases">
        <title>Concerted genomic and epigenomic changes stabilize Arabidopsis allopolyploids.</title>
        <authorList>
            <person name="Chen Z."/>
        </authorList>
    </citation>
    <scope>NUCLEOTIDE SEQUENCE [LARGE SCALE GENOMIC DNA]</scope>
    <source>
        <strain evidence="1">As9502</strain>
        <tissue evidence="1">Leaf</tissue>
    </source>
</reference>
<feature type="non-terminal residue" evidence="1">
    <location>
        <position position="1"/>
    </location>
</feature>
<name>A0A8T2B6N2_ARASU</name>
<evidence type="ECO:0000313" key="1">
    <source>
        <dbReference type="EMBL" id="KAG7581793.1"/>
    </source>
</evidence>
<evidence type="ECO:0000313" key="2">
    <source>
        <dbReference type="Proteomes" id="UP000694251"/>
    </source>
</evidence>
<dbReference type="Proteomes" id="UP000694251">
    <property type="component" value="Chromosome 8"/>
</dbReference>
<comment type="caution">
    <text evidence="1">The sequence shown here is derived from an EMBL/GenBank/DDBJ whole genome shotgun (WGS) entry which is preliminary data.</text>
</comment>
<gene>
    <name evidence="1" type="ORF">ISN44_As08g014350</name>
</gene>
<organism evidence="1 2">
    <name type="scientific">Arabidopsis suecica</name>
    <name type="common">Swedish thale-cress</name>
    <name type="synonym">Cardaminopsis suecica</name>
    <dbReference type="NCBI Taxonomy" id="45249"/>
    <lineage>
        <taxon>Eukaryota</taxon>
        <taxon>Viridiplantae</taxon>
        <taxon>Streptophyta</taxon>
        <taxon>Embryophyta</taxon>
        <taxon>Tracheophyta</taxon>
        <taxon>Spermatophyta</taxon>
        <taxon>Magnoliopsida</taxon>
        <taxon>eudicotyledons</taxon>
        <taxon>Gunneridae</taxon>
        <taxon>Pentapetalae</taxon>
        <taxon>rosids</taxon>
        <taxon>malvids</taxon>
        <taxon>Brassicales</taxon>
        <taxon>Brassicaceae</taxon>
        <taxon>Camelineae</taxon>
        <taxon>Arabidopsis</taxon>
    </lineage>
</organism>
<dbReference type="AlphaFoldDB" id="A0A8T2B6N2"/>
<accession>A0A8T2B6N2</accession>